<feature type="region of interest" description="Disordered" evidence="1">
    <location>
        <begin position="31"/>
        <end position="50"/>
    </location>
</feature>
<evidence type="ECO:0000313" key="2">
    <source>
        <dbReference type="EMBL" id="KAF0295669.1"/>
    </source>
</evidence>
<evidence type="ECO:0000256" key="1">
    <source>
        <dbReference type="SAM" id="MobiDB-lite"/>
    </source>
</evidence>
<feature type="compositionally biased region" description="Basic and acidic residues" evidence="1">
    <location>
        <begin position="257"/>
        <end position="271"/>
    </location>
</feature>
<feature type="compositionally biased region" description="Polar residues" evidence="1">
    <location>
        <begin position="33"/>
        <end position="45"/>
    </location>
</feature>
<proteinExistence type="predicted"/>
<name>A0A6A4VRX0_AMPAM</name>
<dbReference type="EMBL" id="VIIS01001604">
    <property type="protein sequence ID" value="KAF0295669.1"/>
    <property type="molecule type" value="Genomic_DNA"/>
</dbReference>
<feature type="region of interest" description="Disordered" evidence="1">
    <location>
        <begin position="63"/>
        <end position="116"/>
    </location>
</feature>
<protein>
    <submittedName>
        <fullName evidence="2">Uncharacterized protein</fullName>
    </submittedName>
</protein>
<sequence>MALFGIMAWMREKTQECPLCVDELRANRARKLSTPSARRTSTGVSPASARAAALCERHRRLRKRSVPAALERRRGSDGRSSRNSRSRQDSEASEDAGADDGWLDRRGRRPSDSEKWRDFERWRELSEVCTAPSRNRRHRRRASDTPEAGSPSSGLVPVAGDGSSPAARRLAGDGGARAASRPEQPPQAPRGDSPLWCQTSSATSTASGTGDDSVYELNAAIAAEYNRVFAGTFGAALGPTPPSVSPRPQQQQRLRRREAGGRRLSRSERQARSISVPCRPASRYLQEHDSPAGCSLPGSDGDALVLANGPLLLAAIDDDPLCTCECTCEYDSVPEAGGVWPPAVLAASELHRLDRLSLSEPAAARRGVGPRLLPPERSGRARPPDVVRDIQEYYELTLLDGAGSAVTETTPAGRRWGDGSGGEPIPVRHGRSPLLAGQRWTATGARCCLTMPRLPLLVLLACWAGLLTGSHGCNLNHIDQLKPCAQKVLNQYRPYLRARFDPLRLPDQSGGNRKLRYWLWNIRVLGASEIQIRQLKVLPIGKNKVFIIISVYWPHLRAEMNGKGKACKKVLFKRRCATARARPRISVRDASATLTTVWSVAAKKDRFFIVPSRTKVAIRLGKIHVNPKFKGFIGFLSRILGGLGKRIFSREEALDRFRPRLAARFDPLRLPDQSGSGADHHWWLSNIRVEGASGIQVRRAEVRPTSGNKLLILLSVFWPRVGAKMNAKARVCRKVFVFYPCLTVEARPEIVLVAASATLSTTWRASVTAGQLTIVPSDTKLSIRMDQISVKPRFKGLAGYRRTHSPARRDWGPPELAEDVGRLLAS</sequence>
<keyword evidence="3" id="KW-1185">Reference proteome</keyword>
<reference evidence="2 3" key="1">
    <citation type="submission" date="2019-07" db="EMBL/GenBank/DDBJ databases">
        <title>Draft genome assembly of a fouling barnacle, Amphibalanus amphitrite (Darwin, 1854): The first reference genome for Thecostraca.</title>
        <authorList>
            <person name="Kim W."/>
        </authorList>
    </citation>
    <scope>NUCLEOTIDE SEQUENCE [LARGE SCALE GENOMIC DNA]</scope>
    <source>
        <strain evidence="2">SNU_AA5</strain>
        <tissue evidence="2">Soma without cirri and trophi</tissue>
    </source>
</reference>
<feature type="region of interest" description="Disordered" evidence="1">
    <location>
        <begin position="131"/>
        <end position="212"/>
    </location>
</feature>
<feature type="compositionally biased region" description="Basic and acidic residues" evidence="1">
    <location>
        <begin position="70"/>
        <end position="90"/>
    </location>
</feature>
<evidence type="ECO:0000313" key="3">
    <source>
        <dbReference type="Proteomes" id="UP000440578"/>
    </source>
</evidence>
<organism evidence="2 3">
    <name type="scientific">Amphibalanus amphitrite</name>
    <name type="common">Striped barnacle</name>
    <name type="synonym">Balanus amphitrite</name>
    <dbReference type="NCBI Taxonomy" id="1232801"/>
    <lineage>
        <taxon>Eukaryota</taxon>
        <taxon>Metazoa</taxon>
        <taxon>Ecdysozoa</taxon>
        <taxon>Arthropoda</taxon>
        <taxon>Crustacea</taxon>
        <taxon>Multicrustacea</taxon>
        <taxon>Cirripedia</taxon>
        <taxon>Thoracica</taxon>
        <taxon>Thoracicalcarea</taxon>
        <taxon>Balanomorpha</taxon>
        <taxon>Balanoidea</taxon>
        <taxon>Balanidae</taxon>
        <taxon>Amphibalaninae</taxon>
        <taxon>Amphibalanus</taxon>
    </lineage>
</organism>
<gene>
    <name evidence="2" type="ORF">FJT64_006847</name>
</gene>
<feature type="region of interest" description="Disordered" evidence="1">
    <location>
        <begin position="237"/>
        <end position="274"/>
    </location>
</feature>
<feature type="compositionally biased region" description="Basic and acidic residues" evidence="1">
    <location>
        <begin position="102"/>
        <end position="116"/>
    </location>
</feature>
<comment type="caution">
    <text evidence="2">The sequence shown here is derived from an EMBL/GenBank/DDBJ whole genome shotgun (WGS) entry which is preliminary data.</text>
</comment>
<dbReference type="AlphaFoldDB" id="A0A6A4VRX0"/>
<dbReference type="OrthoDB" id="8191090at2759"/>
<dbReference type="Proteomes" id="UP000440578">
    <property type="component" value="Unassembled WGS sequence"/>
</dbReference>
<accession>A0A6A4VRX0</accession>
<feature type="compositionally biased region" description="Low complexity" evidence="1">
    <location>
        <begin position="199"/>
        <end position="212"/>
    </location>
</feature>